<reference evidence="3 4" key="1">
    <citation type="journal article" date="2020" name="Elife">
        <title>Loss of centromere function drives karyotype evolution in closely related Malassezia species.</title>
        <authorList>
            <person name="Sankaranarayanan S.R."/>
            <person name="Ianiri G."/>
            <person name="Coelho M.A."/>
            <person name="Reza M.H."/>
            <person name="Thimmappa B.C."/>
            <person name="Ganguly P."/>
            <person name="Vadnala R.N."/>
            <person name="Sun S."/>
            <person name="Siddharthan R."/>
            <person name="Tellgren-Roth C."/>
            <person name="Dawson T.L."/>
            <person name="Heitman J."/>
            <person name="Sanyal K."/>
        </authorList>
    </citation>
    <scope>NUCLEOTIDE SEQUENCE [LARGE SCALE GENOMIC DNA]</scope>
    <source>
        <strain evidence="3">CBS14141</strain>
    </source>
</reference>
<dbReference type="Pfam" id="PF01369">
    <property type="entry name" value="Sec7"/>
    <property type="match status" value="1"/>
</dbReference>
<dbReference type="SMART" id="SM00222">
    <property type="entry name" value="Sec7"/>
    <property type="match status" value="1"/>
</dbReference>
<feature type="domain" description="SEC7" evidence="2">
    <location>
        <begin position="906"/>
        <end position="1095"/>
    </location>
</feature>
<feature type="region of interest" description="Disordered" evidence="1">
    <location>
        <begin position="477"/>
        <end position="496"/>
    </location>
</feature>
<feature type="compositionally biased region" description="Basic and acidic residues" evidence="1">
    <location>
        <begin position="674"/>
        <end position="695"/>
    </location>
</feature>
<feature type="compositionally biased region" description="Low complexity" evidence="1">
    <location>
        <begin position="63"/>
        <end position="74"/>
    </location>
</feature>
<sequence length="1323" mass="137844">MDAPATGGPPRTLRRGSPEFDDGPRADTSPSHVRLDAIAKLRRAASQREIRRVSPRRARVRPADAASHVTTPTTPAGPAPPLVLDSSGVNDSDVSEPRSTPWLSPSTSGDVPRAQSLDQLATSHADEGAALPSLDQLRRKILQERKKSGLSRSASASATSRVARAYTMQKLLGATTPMPYNDMFAFIRSVNEARSAAPGDESVSADVSLESASEPEPAAEAAQEESTPPRNPKRATLMRSVSAREVARMHMFQKINKRERAAGDAKAGRSGTSPIPSSTPALPPEAAAVAQRTVANSPRTPLWPDAGAGASRSARTSPAEPRGGEAIAHEVAVRRRAPVAPVTLGPAQPLSSDAPLPHSPMVRTELVHAPPTSAPPRVPAAPASMGDAPPPASTRTMPLPAWVSPSSVSALASVPAPASVPLPTAEWRSPPMPDGTRRARDDPATLSAFSDSSSSTHARVSQRDTPSDSTEMLSMLQDLSSQLDAEAREARARRMRGKGTGYLARALSAGSSAAPSAQPGIEVLDALGKVATPPPSAPALGARADGGAPGAAVARSGTMPSRGPAVGLGIQTPGAGPGPGLGPGPAAGGTAHWRSASLSQDKPLPGLPGERAMAPVAPLAPRAAPPAAPAPLGGLAPPIVLPPGHLVPPESARLPVPGTEVGGSVPRASFESYASDRTDSPTHGRAPEPRREGRAPRLFGSLRRKTSRSRLAERSPSHATHGGVRSTPTTPTDAAAPARSPRGAPARAVVCACDDAQVPAALRTVVLPVDRAVLARLAAEARAWGAAGAHAGALLARGVPGEVPYADALDPPRRLLRVVPVLQSADEAYVKLRYLFLFSDVLLVVKPVHVPTQPAELSAFILQRLHQPPDLYEPFVPLAALPLRTLRLGAGAAVRAVRREHDRACAVRHLRALHTHLAAALPAAAYDLRGAGGADATACAEVLFLLPELDRAAVSLYLYDAAHRAVVDAYVAQHAFAGVPLESALRMLLVDLRFPARTGDIEALLRAFAAHWVQCNHAELARDVSRALALELACALVALNDALHTPASPAAPGLAPRFDAHVSLEQFVRTVRAHDVRHVWSDRAVHEAFLAIKTYPLAQASAHAPRRIVLDASALAEGLVVGVPSASVTVALDAPDPHVRIKLLGDALYMDPPVLTFAHSATAEFTVCSTAPGEHNLAFVRVGAHAPLYPPTAEARAPWRALPRTLPLVSERHTTRPALTLHTAAPDAPASTLQLYLADAATAHHVVRLLDEQLAALGAPDADASRSAAERLADRVLATGLGIDAHTPGARHAAASATGQALVRTVREHSLLLGLLGEPRFLS</sequence>
<feature type="compositionally biased region" description="Low complexity" evidence="1">
    <location>
        <begin position="306"/>
        <end position="315"/>
    </location>
</feature>
<feature type="region of interest" description="Disordered" evidence="1">
    <location>
        <begin position="368"/>
        <end position="472"/>
    </location>
</feature>
<feature type="region of interest" description="Disordered" evidence="1">
    <location>
        <begin position="671"/>
        <end position="741"/>
    </location>
</feature>
<dbReference type="PROSITE" id="PS50190">
    <property type="entry name" value="SEC7"/>
    <property type="match status" value="1"/>
</dbReference>
<feature type="compositionally biased region" description="Polar residues" evidence="1">
    <location>
        <begin position="270"/>
        <end position="280"/>
    </location>
</feature>
<feature type="region of interest" description="Disordered" evidence="1">
    <location>
        <begin position="197"/>
        <end position="237"/>
    </location>
</feature>
<feature type="compositionally biased region" description="Low complexity" evidence="1">
    <location>
        <begin position="208"/>
        <end position="228"/>
    </location>
</feature>
<feature type="compositionally biased region" description="Basic and acidic residues" evidence="1">
    <location>
        <begin position="258"/>
        <end position="267"/>
    </location>
</feature>
<protein>
    <recommendedName>
        <fullName evidence="2">SEC7 domain-containing protein</fullName>
    </recommendedName>
</protein>
<feature type="region of interest" description="Disordered" evidence="1">
    <location>
        <begin position="1"/>
        <end position="137"/>
    </location>
</feature>
<feature type="compositionally biased region" description="Low complexity" evidence="1">
    <location>
        <begin position="725"/>
        <end position="741"/>
    </location>
</feature>
<dbReference type="EMBL" id="CP046235">
    <property type="protein sequence ID" value="WFD47791.1"/>
    <property type="molecule type" value="Genomic_DNA"/>
</dbReference>
<dbReference type="SUPFAM" id="SSF48425">
    <property type="entry name" value="Sec7 domain"/>
    <property type="match status" value="1"/>
</dbReference>
<dbReference type="InterPro" id="IPR000904">
    <property type="entry name" value="Sec7_dom"/>
</dbReference>
<name>A0ABY8EQE6_MALFU</name>
<feature type="compositionally biased region" description="Low complexity" evidence="1">
    <location>
        <begin position="611"/>
        <end position="622"/>
    </location>
</feature>
<dbReference type="PANTHER" id="PTHR10663:SF405">
    <property type="entry name" value="ARF GUANINE NUCLEOTIDE EXCHANGE FACTOR SYT1"/>
    <property type="match status" value="1"/>
</dbReference>
<dbReference type="InterPro" id="IPR023394">
    <property type="entry name" value="Sec7_C_sf"/>
</dbReference>
<evidence type="ECO:0000313" key="3">
    <source>
        <dbReference type="EMBL" id="WFD47791.1"/>
    </source>
</evidence>
<dbReference type="Gene3D" id="1.10.1000.11">
    <property type="entry name" value="Arf Nucleotide-binding Site Opener,domain 2"/>
    <property type="match status" value="1"/>
</dbReference>
<keyword evidence="4" id="KW-1185">Reference proteome</keyword>
<evidence type="ECO:0000256" key="1">
    <source>
        <dbReference type="SAM" id="MobiDB-lite"/>
    </source>
</evidence>
<proteinExistence type="predicted"/>
<feature type="compositionally biased region" description="Gly residues" evidence="1">
    <location>
        <begin position="575"/>
        <end position="587"/>
    </location>
</feature>
<feature type="region of interest" description="Disordered" evidence="1">
    <location>
        <begin position="258"/>
        <end position="332"/>
    </location>
</feature>
<evidence type="ECO:0000313" key="4">
    <source>
        <dbReference type="Proteomes" id="UP000818624"/>
    </source>
</evidence>
<dbReference type="Proteomes" id="UP000818624">
    <property type="component" value="Chromosome 2"/>
</dbReference>
<dbReference type="PANTHER" id="PTHR10663">
    <property type="entry name" value="GUANYL-NUCLEOTIDE EXCHANGE FACTOR"/>
    <property type="match status" value="1"/>
</dbReference>
<gene>
    <name evidence="3" type="ORF">GLX27_002453</name>
</gene>
<feature type="compositionally biased region" description="Polar residues" evidence="1">
    <location>
        <begin position="87"/>
        <end position="109"/>
    </location>
</feature>
<organism evidence="3 4">
    <name type="scientific">Malassezia furfur</name>
    <name type="common">Pityriasis versicolor infection agent</name>
    <name type="synonym">Pityrosporum furfur</name>
    <dbReference type="NCBI Taxonomy" id="55194"/>
    <lineage>
        <taxon>Eukaryota</taxon>
        <taxon>Fungi</taxon>
        <taxon>Dikarya</taxon>
        <taxon>Basidiomycota</taxon>
        <taxon>Ustilaginomycotina</taxon>
        <taxon>Malasseziomycetes</taxon>
        <taxon>Malasseziales</taxon>
        <taxon>Malasseziaceae</taxon>
        <taxon>Malassezia</taxon>
    </lineage>
</organism>
<accession>A0ABY8EQE6</accession>
<feature type="compositionally biased region" description="Low complexity" evidence="1">
    <location>
        <begin position="398"/>
        <end position="423"/>
    </location>
</feature>
<feature type="compositionally biased region" description="Low complexity" evidence="1">
    <location>
        <begin position="538"/>
        <end position="555"/>
    </location>
</feature>
<feature type="compositionally biased region" description="Basic and acidic residues" evidence="1">
    <location>
        <begin position="16"/>
        <end position="25"/>
    </location>
</feature>
<dbReference type="InterPro" id="IPR035999">
    <property type="entry name" value="Sec7_dom_sf"/>
</dbReference>
<feature type="region of interest" description="Disordered" evidence="1">
    <location>
        <begin position="535"/>
        <end position="639"/>
    </location>
</feature>
<evidence type="ECO:0000259" key="2">
    <source>
        <dbReference type="PROSITE" id="PS50190"/>
    </source>
</evidence>